<accession>A0A2T5IZA8</accession>
<evidence type="ECO:0000256" key="13">
    <source>
        <dbReference type="RuleBase" id="RU003357"/>
    </source>
</evidence>
<keyword evidence="18" id="KW-1185">Reference proteome</keyword>
<evidence type="ECO:0000313" key="17">
    <source>
        <dbReference type="EMBL" id="PTQ89354.1"/>
    </source>
</evidence>
<dbReference type="GO" id="GO:0009279">
    <property type="term" value="C:cell outer membrane"/>
    <property type="evidence" value="ECO:0007669"/>
    <property type="project" value="UniProtKB-SubCell"/>
</dbReference>
<feature type="signal peptide" evidence="14">
    <location>
        <begin position="1"/>
        <end position="29"/>
    </location>
</feature>
<keyword evidence="3 12" id="KW-1134">Transmembrane beta strand</keyword>
<keyword evidence="17" id="KW-0675">Receptor</keyword>
<comment type="caution">
    <text evidence="17">The sequence shown here is derived from an EMBL/GenBank/DDBJ whole genome shotgun (WGS) entry which is preliminary data.</text>
</comment>
<evidence type="ECO:0000256" key="2">
    <source>
        <dbReference type="ARBA" id="ARBA00022448"/>
    </source>
</evidence>
<dbReference type="SUPFAM" id="SSF56935">
    <property type="entry name" value="Porins"/>
    <property type="match status" value="1"/>
</dbReference>
<feature type="domain" description="TonB-dependent receptor plug" evidence="16">
    <location>
        <begin position="63"/>
        <end position="161"/>
    </location>
</feature>
<keyword evidence="6 14" id="KW-0732">Signal</keyword>
<evidence type="ECO:0000313" key="18">
    <source>
        <dbReference type="Proteomes" id="UP000244223"/>
    </source>
</evidence>
<sequence length="768" mass="82515">MIRSRKKSTLFTSSMVAMAGSLVSPVLQAQDAPVLNEVKVQAAVDVPYKAEKSASPKLTQALVDTPKTVQVLKKEMLKEQGAASLMEALRNTSGITMQLGENGNTAAGDTFQMRGFSANTSTFVDGVRDLGAVSRDVFNLEQVEIVKGAGGSEVGRGASAGYINLISKLPTLEQANDIALTVGTADKKRLTVDSNNVIDDRSALRLNVMVQEGNVDGRDEVRYNHTAIAPSLAFGLNSPTKVYIYSQHTRQDNVPDGGITTLGMTGFYNSNATINAAEKVNPENYYGSQQDYENVSADMLTAKIEHQINTQTVFRNITRYGKSHVDRVLTGIAGGTTALSINKTSQVLETSLSRQRIDQTNEIWANQSTLNTALKTGNIHHDLVFGLELLKESQLNLGTTTGSTSTTTVVVNGQTLPVFTAPTQSVYHPNSQQPFLVPYLTGADSDGSTTTVALYAFDTLSLTEKLKLNLGLRADRYKTKTTAGTLVTGGTGGNLATYSPKGYQVGDVAIVDLEDEDTLLSWNAGFVFKPTANGSVYIAFADAQTPPAGSNFVLSAVAGNQANGELDPQRTTTAELGTKWELLNKQLNISAAIYRTENDGQTTTDALGVVTQDAKTRIDGVELAAVGQLTNFWQVTASIGFMEAEQLDLRTQAGVFTDSVRWTPDITASVWTSYTLDKLTVGAGARYVGEQKRVITQGTDLSTQNMPVIEAYMVADIMAAYKVSKNTNLRLNVYNVLDEEYINTLNNSGARMTLGAPMSAAISAEFSF</sequence>
<evidence type="ECO:0000259" key="15">
    <source>
        <dbReference type="Pfam" id="PF00593"/>
    </source>
</evidence>
<evidence type="ECO:0000256" key="9">
    <source>
        <dbReference type="ARBA" id="ARBA00023077"/>
    </source>
</evidence>
<dbReference type="Pfam" id="PF07715">
    <property type="entry name" value="Plug"/>
    <property type="match status" value="1"/>
</dbReference>
<dbReference type="NCBIfam" id="NF007349">
    <property type="entry name" value="PRK09840.1"/>
    <property type="match status" value="1"/>
</dbReference>
<keyword evidence="10 12" id="KW-0472">Membrane</keyword>
<evidence type="ECO:0000256" key="5">
    <source>
        <dbReference type="ARBA" id="ARBA00022692"/>
    </source>
</evidence>
<comment type="subcellular location">
    <subcellularLocation>
        <location evidence="1 12">Cell outer membrane</location>
        <topology evidence="1 12">Multi-pass membrane protein</topology>
    </subcellularLocation>
</comment>
<evidence type="ECO:0000256" key="12">
    <source>
        <dbReference type="PROSITE-ProRule" id="PRU01360"/>
    </source>
</evidence>
<dbReference type="Gene3D" id="2.40.170.20">
    <property type="entry name" value="TonB-dependent receptor, beta-barrel domain"/>
    <property type="match status" value="1"/>
</dbReference>
<evidence type="ECO:0000256" key="8">
    <source>
        <dbReference type="ARBA" id="ARBA00023065"/>
    </source>
</evidence>
<dbReference type="InterPro" id="IPR000531">
    <property type="entry name" value="Beta-barrel_TonB"/>
</dbReference>
<evidence type="ECO:0000256" key="4">
    <source>
        <dbReference type="ARBA" id="ARBA00022496"/>
    </source>
</evidence>
<dbReference type="EMBL" id="QAON01000007">
    <property type="protein sequence ID" value="PTQ89354.1"/>
    <property type="molecule type" value="Genomic_DNA"/>
</dbReference>
<dbReference type="Gene3D" id="2.170.130.10">
    <property type="entry name" value="TonB-dependent receptor, plug domain"/>
    <property type="match status" value="1"/>
</dbReference>
<evidence type="ECO:0000256" key="1">
    <source>
        <dbReference type="ARBA" id="ARBA00004571"/>
    </source>
</evidence>
<dbReference type="CDD" id="cd01347">
    <property type="entry name" value="ligand_gated_channel"/>
    <property type="match status" value="1"/>
</dbReference>
<evidence type="ECO:0000256" key="10">
    <source>
        <dbReference type="ARBA" id="ARBA00023136"/>
    </source>
</evidence>
<keyword evidence="9 13" id="KW-0798">TonB box</keyword>
<evidence type="ECO:0000256" key="6">
    <source>
        <dbReference type="ARBA" id="ARBA00022729"/>
    </source>
</evidence>
<gene>
    <name evidence="17" type="ORF">C8N29_10787</name>
</gene>
<evidence type="ECO:0000256" key="7">
    <source>
        <dbReference type="ARBA" id="ARBA00023004"/>
    </source>
</evidence>
<dbReference type="Pfam" id="PF00593">
    <property type="entry name" value="TonB_dep_Rec_b-barrel"/>
    <property type="match status" value="1"/>
</dbReference>
<feature type="chain" id="PRO_5030840366" evidence="14">
    <location>
        <begin position="30"/>
        <end position="768"/>
    </location>
</feature>
<keyword evidence="11 12" id="KW-0998">Cell outer membrane</keyword>
<keyword evidence="4" id="KW-0410">Iron transport</keyword>
<evidence type="ECO:0000259" key="16">
    <source>
        <dbReference type="Pfam" id="PF07715"/>
    </source>
</evidence>
<dbReference type="InterPro" id="IPR012910">
    <property type="entry name" value="Plug_dom"/>
</dbReference>
<dbReference type="AlphaFoldDB" id="A0A2T5IZA8"/>
<keyword evidence="2 12" id="KW-0813">Transport</keyword>
<comment type="similarity">
    <text evidence="12 13">Belongs to the TonB-dependent receptor family.</text>
</comment>
<keyword evidence="5 12" id="KW-0812">Transmembrane</keyword>
<evidence type="ECO:0000256" key="11">
    <source>
        <dbReference type="ARBA" id="ARBA00023237"/>
    </source>
</evidence>
<evidence type="ECO:0000256" key="14">
    <source>
        <dbReference type="SAM" id="SignalP"/>
    </source>
</evidence>
<evidence type="ECO:0000256" key="3">
    <source>
        <dbReference type="ARBA" id="ARBA00022452"/>
    </source>
</evidence>
<organism evidence="17 18">
    <name type="scientific">Agitococcus lubricus</name>
    <dbReference type="NCBI Taxonomy" id="1077255"/>
    <lineage>
        <taxon>Bacteria</taxon>
        <taxon>Pseudomonadati</taxon>
        <taxon>Pseudomonadota</taxon>
        <taxon>Gammaproteobacteria</taxon>
        <taxon>Moraxellales</taxon>
        <taxon>Moraxellaceae</taxon>
        <taxon>Agitococcus</taxon>
    </lineage>
</organism>
<protein>
    <submittedName>
        <fullName evidence="17">Catecholate siderophore receptor</fullName>
    </submittedName>
</protein>
<dbReference type="InterPro" id="IPR039426">
    <property type="entry name" value="TonB-dep_rcpt-like"/>
</dbReference>
<dbReference type="Proteomes" id="UP000244223">
    <property type="component" value="Unassembled WGS sequence"/>
</dbReference>
<reference evidence="17 18" key="1">
    <citation type="submission" date="2018-04" db="EMBL/GenBank/DDBJ databases">
        <title>Genomic Encyclopedia of Archaeal and Bacterial Type Strains, Phase II (KMG-II): from individual species to whole genera.</title>
        <authorList>
            <person name="Goeker M."/>
        </authorList>
    </citation>
    <scope>NUCLEOTIDE SEQUENCE [LARGE SCALE GENOMIC DNA]</scope>
    <source>
        <strain evidence="17 18">DSM 5822</strain>
    </source>
</reference>
<dbReference type="PANTHER" id="PTHR32552:SF89">
    <property type="entry name" value="CATECHOLATE SIDEROPHORE RECEPTOR FIU"/>
    <property type="match status" value="1"/>
</dbReference>
<name>A0A2T5IZA8_9GAMM</name>
<feature type="domain" description="TonB-dependent receptor-like beta-barrel" evidence="15">
    <location>
        <begin position="265"/>
        <end position="736"/>
    </location>
</feature>
<proteinExistence type="inferred from homology"/>
<keyword evidence="7" id="KW-0408">Iron</keyword>
<dbReference type="PROSITE" id="PS52016">
    <property type="entry name" value="TONB_DEPENDENT_REC_3"/>
    <property type="match status" value="1"/>
</dbReference>
<dbReference type="RefSeq" id="WP_420836657.1">
    <property type="nucleotide sequence ID" value="NZ_QAON01000007.1"/>
</dbReference>
<dbReference type="InterPro" id="IPR037066">
    <property type="entry name" value="Plug_dom_sf"/>
</dbReference>
<keyword evidence="8" id="KW-0406">Ion transport</keyword>
<dbReference type="GO" id="GO:0015344">
    <property type="term" value="F:siderophore uptake transmembrane transporter activity"/>
    <property type="evidence" value="ECO:0007669"/>
    <property type="project" value="TreeGrafter"/>
</dbReference>
<dbReference type="PANTHER" id="PTHR32552">
    <property type="entry name" value="FERRICHROME IRON RECEPTOR-RELATED"/>
    <property type="match status" value="1"/>
</dbReference>
<dbReference type="InterPro" id="IPR036942">
    <property type="entry name" value="Beta-barrel_TonB_sf"/>
</dbReference>